<organism evidence="3 4">
    <name type="scientific">Candidatus Wildermuthbacteria bacterium RIFCSPLOWO2_02_FULL_47_9c</name>
    <dbReference type="NCBI Taxonomy" id="1802466"/>
    <lineage>
        <taxon>Bacteria</taxon>
        <taxon>Candidatus Wildermuthiibacteriota</taxon>
    </lineage>
</organism>
<proteinExistence type="predicted"/>
<dbReference type="Proteomes" id="UP000178222">
    <property type="component" value="Unassembled WGS sequence"/>
</dbReference>
<dbReference type="PANTHER" id="PTHR30405:SF11">
    <property type="entry name" value="RNA-GUIDED DNA ENDONUCLEASE RV2885C-RELATED"/>
    <property type="match status" value="1"/>
</dbReference>
<protein>
    <recommendedName>
        <fullName evidence="2">Cas12f1-like TNB domain-containing protein</fullName>
    </recommendedName>
</protein>
<evidence type="ECO:0000259" key="2">
    <source>
        <dbReference type="Pfam" id="PF07282"/>
    </source>
</evidence>
<evidence type="ECO:0000313" key="4">
    <source>
        <dbReference type="Proteomes" id="UP000178222"/>
    </source>
</evidence>
<reference evidence="3 4" key="1">
    <citation type="journal article" date="2016" name="Nat. Commun.">
        <title>Thousands of microbial genomes shed light on interconnected biogeochemical processes in an aquifer system.</title>
        <authorList>
            <person name="Anantharaman K."/>
            <person name="Brown C.T."/>
            <person name="Hug L.A."/>
            <person name="Sharon I."/>
            <person name="Castelle C.J."/>
            <person name="Probst A.J."/>
            <person name="Thomas B.C."/>
            <person name="Singh A."/>
            <person name="Wilkins M.J."/>
            <person name="Karaoz U."/>
            <person name="Brodie E.L."/>
            <person name="Williams K.H."/>
            <person name="Hubbard S.S."/>
            <person name="Banfield J.F."/>
        </authorList>
    </citation>
    <scope>NUCLEOTIDE SEQUENCE [LARGE SCALE GENOMIC DNA]</scope>
</reference>
<evidence type="ECO:0000256" key="1">
    <source>
        <dbReference type="ARBA" id="ARBA00023125"/>
    </source>
</evidence>
<dbReference type="GO" id="GO:0003677">
    <property type="term" value="F:DNA binding"/>
    <property type="evidence" value="ECO:0007669"/>
    <property type="project" value="UniProtKB-KW"/>
</dbReference>
<dbReference type="EMBL" id="MHUL01000020">
    <property type="protein sequence ID" value="OHA76903.1"/>
    <property type="molecule type" value="Genomic_DNA"/>
</dbReference>
<evidence type="ECO:0000313" key="3">
    <source>
        <dbReference type="EMBL" id="OHA76903.1"/>
    </source>
</evidence>
<dbReference type="InterPro" id="IPR051399">
    <property type="entry name" value="RNA-guided_DNA_endo/Transpos"/>
</dbReference>
<comment type="caution">
    <text evidence="3">The sequence shown here is derived from an EMBL/GenBank/DDBJ whole genome shotgun (WGS) entry which is preliminary data.</text>
</comment>
<dbReference type="PANTHER" id="PTHR30405">
    <property type="entry name" value="TRANSPOSASE"/>
    <property type="match status" value="1"/>
</dbReference>
<sequence>MFQTAEIPEENIKDVEEFLGVDFGLRHIATLSTGEKMSGKDLENYRIKRQRVRSSLQSKCTTNARKVLKRLSGKERTTARIVNHTIAKTIVEKAKAENKGIALENLKGIRERSLKKGRVFRSRVGRWNFSFLRQAIEYKARLAGIPVVLVNPRHTSQRCFRCGNLGSRKGESFKCACGFIEHADVNAARNIAFLALPVNQGEKSAMCPVLSHG</sequence>
<dbReference type="AlphaFoldDB" id="A0A1G2RVQ6"/>
<gene>
    <name evidence="3" type="ORF">A3J30_04665</name>
</gene>
<dbReference type="Pfam" id="PF07282">
    <property type="entry name" value="Cas12f1-like_TNB"/>
    <property type="match status" value="1"/>
</dbReference>
<keyword evidence="1" id="KW-0238">DNA-binding</keyword>
<name>A0A1G2RVQ6_9BACT</name>
<dbReference type="NCBIfam" id="TIGR01766">
    <property type="entry name" value="IS200/IS605 family accessory protein TnpB-like domain"/>
    <property type="match status" value="1"/>
</dbReference>
<dbReference type="NCBIfam" id="NF040570">
    <property type="entry name" value="guided_TnpB"/>
    <property type="match status" value="1"/>
</dbReference>
<accession>A0A1G2RVQ6</accession>
<dbReference type="InterPro" id="IPR010095">
    <property type="entry name" value="Cas12f1-like_TNB"/>
</dbReference>
<feature type="domain" description="Cas12f1-like TNB" evidence="2">
    <location>
        <begin position="129"/>
        <end position="191"/>
    </location>
</feature>